<dbReference type="PANTHER" id="PTHR47505:SF1">
    <property type="entry name" value="DNA UTILIZATION PROTEIN YHGH"/>
    <property type="match status" value="1"/>
</dbReference>
<reference evidence="2 3" key="1">
    <citation type="submission" date="2019-03" db="EMBL/GenBank/DDBJ databases">
        <title>Alkanindiges illinoisensis: a potential pathogenic isolated from ascites of a gastric cancer patient with abdominal metastasis.</title>
        <authorList>
            <person name="Hu X."/>
            <person name="Yang B."/>
            <person name="Yan X."/>
            <person name="Lin L."/>
            <person name="Zhao H."/>
            <person name="Zhou F."/>
            <person name="Su B."/>
            <person name="Chen J."/>
            <person name="Rui Y."/>
            <person name="Wang Q."/>
            <person name="Zheng L."/>
        </authorList>
    </citation>
    <scope>NUCLEOTIDE SEQUENCE [LARGE SCALE GENOMIC DNA]</scope>
    <source>
        <strain evidence="2 3">NFYY 23406</strain>
    </source>
</reference>
<proteinExistence type="inferred from homology"/>
<sequence>MRTLIKAIRSLAQGHASACLLCRLYPAQPARSVCANCWQELPWLLQATALSHQSMPHHILPHHSLPNRSMSHSVQAACHYVWPVDRLIHQYKYQQRLELLPILHDILLQTPKPAVQALVAVPSSPEKLVTRGFNPTLLLAQQLSKTWQIPLWQPLSRHHTPAQQGLSQTERFINLQDAFYINTDQCRVIYRKILIIDDVMTTGSTLAAMQQQLDKLGVQQIQSLVIARA</sequence>
<evidence type="ECO:0000313" key="3">
    <source>
        <dbReference type="Proteomes" id="UP000297834"/>
    </source>
</evidence>
<dbReference type="Proteomes" id="UP000297834">
    <property type="component" value="Unassembled WGS sequence"/>
</dbReference>
<protein>
    <submittedName>
        <fullName evidence="2">ComF family protein</fullName>
    </submittedName>
</protein>
<accession>A0A4Y7XA97</accession>
<dbReference type="InterPro" id="IPR051910">
    <property type="entry name" value="ComF/GntX_DNA_util-trans"/>
</dbReference>
<dbReference type="InterPro" id="IPR000836">
    <property type="entry name" value="PRTase_dom"/>
</dbReference>
<dbReference type="SUPFAM" id="SSF53271">
    <property type="entry name" value="PRTase-like"/>
    <property type="match status" value="1"/>
</dbReference>
<evidence type="ECO:0000313" key="2">
    <source>
        <dbReference type="EMBL" id="TEU24230.1"/>
    </source>
</evidence>
<organism evidence="2 3">
    <name type="scientific">Alkanindiges illinoisensis</name>
    <dbReference type="NCBI Taxonomy" id="197183"/>
    <lineage>
        <taxon>Bacteria</taxon>
        <taxon>Pseudomonadati</taxon>
        <taxon>Pseudomonadota</taxon>
        <taxon>Gammaproteobacteria</taxon>
        <taxon>Moraxellales</taxon>
        <taxon>Moraxellaceae</taxon>
        <taxon>Alkanindiges</taxon>
    </lineage>
</organism>
<keyword evidence="3" id="KW-1185">Reference proteome</keyword>
<dbReference type="EMBL" id="SNTY01000067">
    <property type="protein sequence ID" value="TEU24230.1"/>
    <property type="molecule type" value="Genomic_DNA"/>
</dbReference>
<dbReference type="AlphaFoldDB" id="A0A4Y7XA97"/>
<dbReference type="InterPro" id="IPR029057">
    <property type="entry name" value="PRTase-like"/>
</dbReference>
<dbReference type="Gene3D" id="3.40.50.2020">
    <property type="match status" value="1"/>
</dbReference>
<name>A0A4Y7XA97_9GAMM</name>
<dbReference type="PANTHER" id="PTHR47505">
    <property type="entry name" value="DNA UTILIZATION PROTEIN YHGH"/>
    <property type="match status" value="1"/>
</dbReference>
<evidence type="ECO:0000256" key="1">
    <source>
        <dbReference type="ARBA" id="ARBA00008007"/>
    </source>
</evidence>
<dbReference type="STRING" id="1120977.GCA_000619845_02310"/>
<gene>
    <name evidence="2" type="ORF">E2B99_12525</name>
</gene>
<comment type="similarity">
    <text evidence="1">Belongs to the ComF/GntX family.</text>
</comment>
<dbReference type="CDD" id="cd06223">
    <property type="entry name" value="PRTases_typeI"/>
    <property type="match status" value="1"/>
</dbReference>
<comment type="caution">
    <text evidence="2">The sequence shown here is derived from an EMBL/GenBank/DDBJ whole genome shotgun (WGS) entry which is preliminary data.</text>
</comment>